<dbReference type="EMBL" id="CH480828">
    <property type="protein sequence ID" value="EDW45105.1"/>
    <property type="molecule type" value="Genomic_DNA"/>
</dbReference>
<evidence type="ECO:0000313" key="1">
    <source>
        <dbReference type="EMBL" id="EDW45105.1"/>
    </source>
</evidence>
<gene>
    <name evidence="1" type="primary">Dsec\GM10316</name>
    <name evidence="1" type="ORF">Dsec_GM10316</name>
</gene>
<evidence type="ECO:0000313" key="2">
    <source>
        <dbReference type="Proteomes" id="UP000001292"/>
    </source>
</evidence>
<accession>B4ICK9</accession>
<dbReference type="Proteomes" id="UP000001292">
    <property type="component" value="Unassembled WGS sequence"/>
</dbReference>
<reference evidence="1 2" key="1">
    <citation type="journal article" date="2007" name="Nature">
        <title>Evolution of genes and genomes on the Drosophila phylogeny.</title>
        <authorList>
            <consortium name="Drosophila 12 Genomes Consortium"/>
            <person name="Clark A.G."/>
            <person name="Eisen M.B."/>
            <person name="Smith D.R."/>
            <person name="Bergman C.M."/>
            <person name="Oliver B."/>
            <person name="Markow T.A."/>
            <person name="Kaufman T.C."/>
            <person name="Kellis M."/>
            <person name="Gelbart W."/>
            <person name="Iyer V.N."/>
            <person name="Pollard D.A."/>
            <person name="Sackton T.B."/>
            <person name="Larracuente A.M."/>
            <person name="Singh N.D."/>
            <person name="Abad J.P."/>
            <person name="Abt D.N."/>
            <person name="Adryan B."/>
            <person name="Aguade M."/>
            <person name="Akashi H."/>
            <person name="Anderson W.W."/>
            <person name="Aquadro C.F."/>
            <person name="Ardell D.H."/>
            <person name="Arguello R."/>
            <person name="Artieri C.G."/>
            <person name="Barbash D.A."/>
            <person name="Barker D."/>
            <person name="Barsanti P."/>
            <person name="Batterham P."/>
            <person name="Batzoglou S."/>
            <person name="Begun D."/>
            <person name="Bhutkar A."/>
            <person name="Blanco E."/>
            <person name="Bosak S.A."/>
            <person name="Bradley R.K."/>
            <person name="Brand A.D."/>
            <person name="Brent M.R."/>
            <person name="Brooks A.N."/>
            <person name="Brown R.H."/>
            <person name="Butlin R.K."/>
            <person name="Caggese C."/>
            <person name="Calvi B.R."/>
            <person name="Bernardo de Carvalho A."/>
            <person name="Caspi A."/>
            <person name="Castrezana S."/>
            <person name="Celniker S.E."/>
            <person name="Chang J.L."/>
            <person name="Chapple C."/>
            <person name="Chatterji S."/>
            <person name="Chinwalla A."/>
            <person name="Civetta A."/>
            <person name="Clifton S.W."/>
            <person name="Comeron J.M."/>
            <person name="Costello J.C."/>
            <person name="Coyne J.A."/>
            <person name="Daub J."/>
            <person name="David R.G."/>
            <person name="Delcher A.L."/>
            <person name="Delehaunty K."/>
            <person name="Do C.B."/>
            <person name="Ebling H."/>
            <person name="Edwards K."/>
            <person name="Eickbush T."/>
            <person name="Evans J.D."/>
            <person name="Filipski A."/>
            <person name="Findeiss S."/>
            <person name="Freyhult E."/>
            <person name="Fulton L."/>
            <person name="Fulton R."/>
            <person name="Garcia A.C."/>
            <person name="Gardiner A."/>
            <person name="Garfield D.A."/>
            <person name="Garvin B.E."/>
            <person name="Gibson G."/>
            <person name="Gilbert D."/>
            <person name="Gnerre S."/>
            <person name="Godfrey J."/>
            <person name="Good R."/>
            <person name="Gotea V."/>
            <person name="Gravely B."/>
            <person name="Greenberg A.J."/>
            <person name="Griffiths-Jones S."/>
            <person name="Gross S."/>
            <person name="Guigo R."/>
            <person name="Gustafson E.A."/>
            <person name="Haerty W."/>
            <person name="Hahn M.W."/>
            <person name="Halligan D.L."/>
            <person name="Halpern A.L."/>
            <person name="Halter G.M."/>
            <person name="Han M.V."/>
            <person name="Heger A."/>
            <person name="Hillier L."/>
            <person name="Hinrichs A.S."/>
            <person name="Holmes I."/>
            <person name="Hoskins R.A."/>
            <person name="Hubisz M.J."/>
            <person name="Hultmark D."/>
            <person name="Huntley M.A."/>
            <person name="Jaffe D.B."/>
            <person name="Jagadeeshan S."/>
            <person name="Jeck W.R."/>
            <person name="Johnson J."/>
            <person name="Jones C.D."/>
            <person name="Jordan W.C."/>
            <person name="Karpen G.H."/>
            <person name="Kataoka E."/>
            <person name="Keightley P.D."/>
            <person name="Kheradpour P."/>
            <person name="Kirkness E.F."/>
            <person name="Koerich L.B."/>
            <person name="Kristiansen K."/>
            <person name="Kudrna D."/>
            <person name="Kulathinal R.J."/>
            <person name="Kumar S."/>
            <person name="Kwok R."/>
            <person name="Lander E."/>
            <person name="Langley C.H."/>
            <person name="Lapoint R."/>
            <person name="Lazzaro B.P."/>
            <person name="Lee S.J."/>
            <person name="Levesque L."/>
            <person name="Li R."/>
            <person name="Lin C.F."/>
            <person name="Lin M.F."/>
            <person name="Lindblad-Toh K."/>
            <person name="Llopart A."/>
            <person name="Long M."/>
            <person name="Low L."/>
            <person name="Lozovsky E."/>
            <person name="Lu J."/>
            <person name="Luo M."/>
            <person name="Machado C.A."/>
            <person name="Makalowski W."/>
            <person name="Marzo M."/>
            <person name="Matsuda M."/>
            <person name="Matzkin L."/>
            <person name="McAllister B."/>
            <person name="McBride C.S."/>
            <person name="McKernan B."/>
            <person name="McKernan K."/>
            <person name="Mendez-Lago M."/>
            <person name="Minx P."/>
            <person name="Mollenhauer M.U."/>
            <person name="Montooth K."/>
            <person name="Mount S.M."/>
            <person name="Mu X."/>
            <person name="Myers E."/>
            <person name="Negre B."/>
            <person name="Newfeld S."/>
            <person name="Nielsen R."/>
            <person name="Noor M.A."/>
            <person name="O'Grady P."/>
            <person name="Pachter L."/>
            <person name="Papaceit M."/>
            <person name="Parisi M.J."/>
            <person name="Parisi M."/>
            <person name="Parts L."/>
            <person name="Pedersen J.S."/>
            <person name="Pesole G."/>
            <person name="Phillippy A.M."/>
            <person name="Ponting C.P."/>
            <person name="Pop M."/>
            <person name="Porcelli D."/>
            <person name="Powell J.R."/>
            <person name="Prohaska S."/>
            <person name="Pruitt K."/>
            <person name="Puig M."/>
            <person name="Quesneville H."/>
            <person name="Ram K.R."/>
            <person name="Rand D."/>
            <person name="Rasmussen M.D."/>
            <person name="Reed L.K."/>
            <person name="Reenan R."/>
            <person name="Reily A."/>
            <person name="Remington K.A."/>
            <person name="Rieger T.T."/>
            <person name="Ritchie M.G."/>
            <person name="Robin C."/>
            <person name="Rogers Y.H."/>
            <person name="Rohde C."/>
            <person name="Rozas J."/>
            <person name="Rubenfield M.J."/>
            <person name="Ruiz A."/>
            <person name="Russo S."/>
            <person name="Salzberg S.L."/>
            <person name="Sanchez-Gracia A."/>
            <person name="Saranga D.J."/>
            <person name="Sato H."/>
            <person name="Schaeffer S.W."/>
            <person name="Schatz M.C."/>
            <person name="Schlenke T."/>
            <person name="Schwartz R."/>
            <person name="Segarra C."/>
            <person name="Singh R.S."/>
            <person name="Sirot L."/>
            <person name="Sirota M."/>
            <person name="Sisneros N.B."/>
            <person name="Smith C.D."/>
            <person name="Smith T.F."/>
            <person name="Spieth J."/>
            <person name="Stage D.E."/>
            <person name="Stark A."/>
            <person name="Stephan W."/>
            <person name="Strausberg R.L."/>
            <person name="Strempel S."/>
            <person name="Sturgill D."/>
            <person name="Sutton G."/>
            <person name="Sutton G.G."/>
            <person name="Tao W."/>
            <person name="Teichmann S."/>
            <person name="Tobari Y.N."/>
            <person name="Tomimura Y."/>
            <person name="Tsolas J.M."/>
            <person name="Valente V.L."/>
            <person name="Venter E."/>
            <person name="Venter J.C."/>
            <person name="Vicario S."/>
            <person name="Vieira F.G."/>
            <person name="Vilella A.J."/>
            <person name="Villasante A."/>
            <person name="Walenz B."/>
            <person name="Wang J."/>
            <person name="Wasserman M."/>
            <person name="Watts T."/>
            <person name="Wilson D."/>
            <person name="Wilson R.K."/>
            <person name="Wing R.A."/>
            <person name="Wolfner M.F."/>
            <person name="Wong A."/>
            <person name="Wong G.K."/>
            <person name="Wu C.I."/>
            <person name="Wu G."/>
            <person name="Yamamoto D."/>
            <person name="Yang H.P."/>
            <person name="Yang S.P."/>
            <person name="Yorke J.A."/>
            <person name="Yoshida K."/>
            <person name="Zdobnov E."/>
            <person name="Zhang P."/>
            <person name="Zhang Y."/>
            <person name="Zimin A.V."/>
            <person name="Baldwin J."/>
            <person name="Abdouelleil A."/>
            <person name="Abdulkadir J."/>
            <person name="Abebe A."/>
            <person name="Abera B."/>
            <person name="Abreu J."/>
            <person name="Acer S.C."/>
            <person name="Aftuck L."/>
            <person name="Alexander A."/>
            <person name="An P."/>
            <person name="Anderson E."/>
            <person name="Anderson S."/>
            <person name="Arachi H."/>
            <person name="Azer M."/>
            <person name="Bachantsang P."/>
            <person name="Barry A."/>
            <person name="Bayul T."/>
            <person name="Berlin A."/>
            <person name="Bessette D."/>
            <person name="Bloom T."/>
            <person name="Blye J."/>
            <person name="Boguslavskiy L."/>
            <person name="Bonnet C."/>
            <person name="Boukhgalter B."/>
            <person name="Bourzgui I."/>
            <person name="Brown A."/>
            <person name="Cahill P."/>
            <person name="Channer S."/>
            <person name="Cheshatsang Y."/>
            <person name="Chuda L."/>
            <person name="Citroen M."/>
            <person name="Collymore A."/>
            <person name="Cooke P."/>
            <person name="Costello M."/>
            <person name="D'Aco K."/>
            <person name="Daza R."/>
            <person name="De Haan G."/>
            <person name="DeGray S."/>
            <person name="DeMaso C."/>
            <person name="Dhargay N."/>
            <person name="Dooley K."/>
            <person name="Dooley E."/>
            <person name="Doricent M."/>
            <person name="Dorje P."/>
            <person name="Dorjee K."/>
            <person name="Dupes A."/>
            <person name="Elong R."/>
            <person name="Falk J."/>
            <person name="Farina A."/>
            <person name="Faro S."/>
            <person name="Ferguson D."/>
            <person name="Fisher S."/>
            <person name="Foley C.D."/>
            <person name="Franke A."/>
            <person name="Friedrich D."/>
            <person name="Gadbois L."/>
            <person name="Gearin G."/>
            <person name="Gearin C.R."/>
            <person name="Giannoukos G."/>
            <person name="Goode T."/>
            <person name="Graham J."/>
            <person name="Grandbois E."/>
            <person name="Grewal S."/>
            <person name="Gyaltsen K."/>
            <person name="Hafez N."/>
            <person name="Hagos B."/>
            <person name="Hall J."/>
            <person name="Henson C."/>
            <person name="Hollinger A."/>
            <person name="Honan T."/>
            <person name="Huard M.D."/>
            <person name="Hughes L."/>
            <person name="Hurhula B."/>
            <person name="Husby M.E."/>
            <person name="Kamat A."/>
            <person name="Kanga B."/>
            <person name="Kashin S."/>
            <person name="Khazanovich D."/>
            <person name="Kisner P."/>
            <person name="Lance K."/>
            <person name="Lara M."/>
            <person name="Lee W."/>
            <person name="Lennon N."/>
            <person name="Letendre F."/>
            <person name="LeVine R."/>
            <person name="Lipovsky A."/>
            <person name="Liu X."/>
            <person name="Liu J."/>
            <person name="Liu S."/>
            <person name="Lokyitsang T."/>
            <person name="Lokyitsang Y."/>
            <person name="Lubonja R."/>
            <person name="Lui A."/>
            <person name="MacDonald P."/>
            <person name="Magnisalis V."/>
            <person name="Maru K."/>
            <person name="Matthews C."/>
            <person name="McCusker W."/>
            <person name="McDonough S."/>
            <person name="Mehta T."/>
            <person name="Meldrim J."/>
            <person name="Meneus L."/>
            <person name="Mihai O."/>
            <person name="Mihalev A."/>
            <person name="Mihova T."/>
            <person name="Mittelman R."/>
            <person name="Mlenga V."/>
            <person name="Montmayeur A."/>
            <person name="Mulrain L."/>
            <person name="Navidi A."/>
            <person name="Naylor J."/>
            <person name="Negash T."/>
            <person name="Nguyen T."/>
            <person name="Nguyen N."/>
            <person name="Nicol R."/>
            <person name="Norbu C."/>
            <person name="Norbu N."/>
            <person name="Novod N."/>
            <person name="O'Neill B."/>
            <person name="Osman S."/>
            <person name="Markiewicz E."/>
            <person name="Oyono O.L."/>
            <person name="Patti C."/>
            <person name="Phunkhang P."/>
            <person name="Pierre F."/>
            <person name="Priest M."/>
            <person name="Raghuraman S."/>
            <person name="Rege F."/>
            <person name="Reyes R."/>
            <person name="Rise C."/>
            <person name="Rogov P."/>
            <person name="Ross K."/>
            <person name="Ryan E."/>
            <person name="Settipalli S."/>
            <person name="Shea T."/>
            <person name="Sherpa N."/>
            <person name="Shi L."/>
            <person name="Shih D."/>
            <person name="Sparrow T."/>
            <person name="Spaulding J."/>
            <person name="Stalker J."/>
            <person name="Stange-Thomann N."/>
            <person name="Stavropoulos S."/>
            <person name="Stone C."/>
            <person name="Strader C."/>
            <person name="Tesfaye S."/>
            <person name="Thomson T."/>
            <person name="Thoulutsang Y."/>
            <person name="Thoulutsang D."/>
            <person name="Topham K."/>
            <person name="Topping I."/>
            <person name="Tsamla T."/>
            <person name="Vassiliev H."/>
            <person name="Vo A."/>
            <person name="Wangchuk T."/>
            <person name="Wangdi T."/>
            <person name="Weiand M."/>
            <person name="Wilkinson J."/>
            <person name="Wilson A."/>
            <person name="Yadav S."/>
            <person name="Young G."/>
            <person name="Yu Q."/>
            <person name="Zembek L."/>
            <person name="Zhong D."/>
            <person name="Zimmer A."/>
            <person name="Zwirko Z."/>
            <person name="Jaffe D.B."/>
            <person name="Alvarez P."/>
            <person name="Brockman W."/>
            <person name="Butler J."/>
            <person name="Chin C."/>
            <person name="Gnerre S."/>
            <person name="Grabherr M."/>
            <person name="Kleber M."/>
            <person name="Mauceli E."/>
            <person name="MacCallum I."/>
        </authorList>
    </citation>
    <scope>NUCLEOTIDE SEQUENCE [LARGE SCALE GENOMIC DNA]</scope>
    <source>
        <strain evidence="2">Rob3c / Tucson 14021-0248.25</strain>
    </source>
</reference>
<dbReference type="AlphaFoldDB" id="B4ICK9"/>
<keyword evidence="2" id="KW-1185">Reference proteome</keyword>
<name>B4ICK9_DROSE</name>
<proteinExistence type="predicted"/>
<protein>
    <submittedName>
        <fullName evidence="1">GM10316</fullName>
    </submittedName>
</protein>
<sequence length="64" mass="7627">MLRSDLSRSKRFSEHKPKDIWDDKDGRKFVRDQMELLRVAPIDQSIPAEDIMGRSYCRYQGPRT</sequence>
<organism evidence="2">
    <name type="scientific">Drosophila sechellia</name>
    <name type="common">Fruit fly</name>
    <dbReference type="NCBI Taxonomy" id="7238"/>
    <lineage>
        <taxon>Eukaryota</taxon>
        <taxon>Metazoa</taxon>
        <taxon>Ecdysozoa</taxon>
        <taxon>Arthropoda</taxon>
        <taxon>Hexapoda</taxon>
        <taxon>Insecta</taxon>
        <taxon>Pterygota</taxon>
        <taxon>Neoptera</taxon>
        <taxon>Endopterygota</taxon>
        <taxon>Diptera</taxon>
        <taxon>Brachycera</taxon>
        <taxon>Muscomorpha</taxon>
        <taxon>Ephydroidea</taxon>
        <taxon>Drosophilidae</taxon>
        <taxon>Drosophila</taxon>
        <taxon>Sophophora</taxon>
    </lineage>
</organism>
<dbReference type="HOGENOM" id="CLU_2869987_0_0_1"/>